<feature type="transmembrane region" description="Helical" evidence="3">
    <location>
        <begin position="23"/>
        <end position="42"/>
    </location>
</feature>
<name>A0A1B0G1V5_GLOMM</name>
<dbReference type="STRING" id="37546.A0A1B0G1V5"/>
<dbReference type="InterPro" id="IPR032675">
    <property type="entry name" value="LRR_dom_sf"/>
</dbReference>
<dbReference type="AlphaFoldDB" id="A0A1B0G1V5"/>
<accession>A0A1B0G1V5</accession>
<dbReference type="EnsemblMetazoa" id="GMOY007273-RA">
    <property type="protein sequence ID" value="GMOY007273-PA"/>
    <property type="gene ID" value="GMOY007273"/>
</dbReference>
<keyword evidence="2" id="KW-0677">Repeat</keyword>
<feature type="transmembrane region" description="Helical" evidence="3">
    <location>
        <begin position="291"/>
        <end position="313"/>
    </location>
</feature>
<dbReference type="Proteomes" id="UP000092444">
    <property type="component" value="Unassembled WGS sequence"/>
</dbReference>
<evidence type="ECO:0000313" key="5">
    <source>
        <dbReference type="Proteomes" id="UP000092444"/>
    </source>
</evidence>
<keyword evidence="3" id="KW-0472">Membrane</keyword>
<keyword evidence="5" id="KW-1185">Reference proteome</keyword>
<dbReference type="PhylomeDB" id="A0A1B0G1V5"/>
<dbReference type="SUPFAM" id="SSF52058">
    <property type="entry name" value="L domain-like"/>
    <property type="match status" value="1"/>
</dbReference>
<keyword evidence="3" id="KW-0812">Transmembrane</keyword>
<organism evidence="4 5">
    <name type="scientific">Glossina morsitans morsitans</name>
    <name type="common">Savannah tsetse fly</name>
    <dbReference type="NCBI Taxonomy" id="37546"/>
    <lineage>
        <taxon>Eukaryota</taxon>
        <taxon>Metazoa</taxon>
        <taxon>Ecdysozoa</taxon>
        <taxon>Arthropoda</taxon>
        <taxon>Hexapoda</taxon>
        <taxon>Insecta</taxon>
        <taxon>Pterygota</taxon>
        <taxon>Neoptera</taxon>
        <taxon>Endopterygota</taxon>
        <taxon>Diptera</taxon>
        <taxon>Brachycera</taxon>
        <taxon>Muscomorpha</taxon>
        <taxon>Hippoboscoidea</taxon>
        <taxon>Glossinidae</taxon>
        <taxon>Glossina</taxon>
    </lineage>
</organism>
<dbReference type="InterPro" id="IPR001611">
    <property type="entry name" value="Leu-rich_rpt"/>
</dbReference>
<dbReference type="PANTHER" id="PTHR24369:SF211">
    <property type="entry name" value="LEUCINE-RICH REPEAT-CONTAINING PROTEIN 15-LIKE"/>
    <property type="match status" value="1"/>
</dbReference>
<dbReference type="SMART" id="SM00369">
    <property type="entry name" value="LRR_TYP"/>
    <property type="match status" value="3"/>
</dbReference>
<dbReference type="GO" id="GO:0005886">
    <property type="term" value="C:plasma membrane"/>
    <property type="evidence" value="ECO:0007669"/>
    <property type="project" value="TreeGrafter"/>
</dbReference>
<protein>
    <submittedName>
        <fullName evidence="4">Uncharacterized protein</fullName>
    </submittedName>
</protein>
<evidence type="ECO:0000256" key="3">
    <source>
        <dbReference type="SAM" id="Phobius"/>
    </source>
</evidence>
<keyword evidence="1" id="KW-0433">Leucine-rich repeat</keyword>
<dbReference type="PANTHER" id="PTHR24369">
    <property type="entry name" value="ANTIGEN BSP, PUTATIVE-RELATED"/>
    <property type="match status" value="1"/>
</dbReference>
<dbReference type="InterPro" id="IPR050541">
    <property type="entry name" value="LRR_TM_domain-containing"/>
</dbReference>
<evidence type="ECO:0000313" key="4">
    <source>
        <dbReference type="EnsemblMetazoa" id="GMOY007273-PA"/>
    </source>
</evidence>
<dbReference type="EMBL" id="CCAG010001059">
    <property type="status" value="NOT_ANNOTATED_CDS"/>
    <property type="molecule type" value="Genomic_DNA"/>
</dbReference>
<dbReference type="Gene3D" id="3.80.10.10">
    <property type="entry name" value="Ribonuclease Inhibitor"/>
    <property type="match status" value="1"/>
</dbReference>
<proteinExistence type="predicted"/>
<dbReference type="InterPro" id="IPR003591">
    <property type="entry name" value="Leu-rich_rpt_typical-subtyp"/>
</dbReference>
<reference evidence="4" key="1">
    <citation type="submission" date="2020-05" db="UniProtKB">
        <authorList>
            <consortium name="EnsemblMetazoa"/>
        </authorList>
    </citation>
    <scope>IDENTIFICATION</scope>
    <source>
        <strain evidence="4">Yale</strain>
    </source>
</reference>
<dbReference type="PROSITE" id="PS51450">
    <property type="entry name" value="LRR"/>
    <property type="match status" value="2"/>
</dbReference>
<dbReference type="VEuPathDB" id="VectorBase:GMOY007273"/>
<dbReference type="Pfam" id="PF13855">
    <property type="entry name" value="LRR_8"/>
    <property type="match status" value="1"/>
</dbReference>
<evidence type="ECO:0000256" key="2">
    <source>
        <dbReference type="ARBA" id="ARBA00022737"/>
    </source>
</evidence>
<sequence>MLGCSYETFIEIAARKSMDLSSMILQISFIVMYSEMMAYGFIGQEERKCKYLRVDKLLKIRCYDMNLKEVPPYLKTSVEVLDLSFNRIKKLKRSSFQPYKNIKFLLLYENMIQSVEPGSFSYLTSLQEIDLSNNALMTIPLEIFQLPALRNLYVDSNDLMYLPSDLEAWKDLLQAPLEYLNIADCGLQDLPDLELWHINASLNPLMDLSIERFALMCNLKSVDLTRSELTPCQCQQVNNHLRVVEVKTKFVPVCLETLDGSKCPLPYNYTINSMDFLACKNSVKLAEKRSMWLFVTGCAGGILSVLLIMWLCIHRRRKKSVKKLRASALQRRSLVISPKNAINKRDHQLNYNNHNNDLLSCDTA</sequence>
<evidence type="ECO:0000256" key="1">
    <source>
        <dbReference type="ARBA" id="ARBA00022614"/>
    </source>
</evidence>
<keyword evidence="3" id="KW-1133">Transmembrane helix</keyword>